<dbReference type="PANTHER" id="PTHR12300">
    <property type="entry name" value="HVA22-LIKE PROTEINS"/>
    <property type="match status" value="1"/>
</dbReference>
<dbReference type="InterPro" id="IPR004345">
    <property type="entry name" value="TB2_DP1_HVA22"/>
</dbReference>
<evidence type="ECO:0000256" key="3">
    <source>
        <dbReference type="ARBA" id="ARBA00022692"/>
    </source>
</evidence>
<protein>
    <recommendedName>
        <fullName evidence="10">HVA22-like protein</fullName>
    </recommendedName>
</protein>
<dbReference type="EMBL" id="HBIQ01028759">
    <property type="protein sequence ID" value="CAE0541590.1"/>
    <property type="molecule type" value="Transcribed_RNA"/>
</dbReference>
<dbReference type="Pfam" id="PF03134">
    <property type="entry name" value="TB2_DP1_HVA22"/>
    <property type="match status" value="1"/>
</dbReference>
<feature type="transmembrane region" description="Helical" evidence="8">
    <location>
        <begin position="20"/>
        <end position="44"/>
    </location>
</feature>
<evidence type="ECO:0008006" key="10">
    <source>
        <dbReference type="Google" id="ProtNLM"/>
    </source>
</evidence>
<sequence>MEKIQELTGLTPATISKYGLIFAVAFVMFGVGASYITMLVGVAYPTFQSFLALESDGADDDKQWLTYWVCFGVFNIIDQFAGFILVWIPFYYFIKLIFLVALFHPTTRGAEKMYTWYILPIMEKYEKQIEEVEKKVFDSVNDAVNAAEEQANELKRKVTGAKED</sequence>
<keyword evidence="7" id="KW-0175">Coiled coil</keyword>
<feature type="transmembrane region" description="Helical" evidence="8">
    <location>
        <begin position="64"/>
        <end position="94"/>
    </location>
</feature>
<evidence type="ECO:0000256" key="4">
    <source>
        <dbReference type="ARBA" id="ARBA00022989"/>
    </source>
</evidence>
<evidence type="ECO:0000256" key="5">
    <source>
        <dbReference type="ARBA" id="ARBA00023136"/>
    </source>
</evidence>
<name>A0A7S3S1T9_9SPIT</name>
<keyword evidence="4 8" id="KW-1133">Transmembrane helix</keyword>
<comment type="subcellular location">
    <subcellularLocation>
        <location evidence="1 6">Membrane</location>
        <topology evidence="1 6">Multi-pass membrane protein</topology>
    </subcellularLocation>
</comment>
<evidence type="ECO:0000256" key="8">
    <source>
        <dbReference type="SAM" id="Phobius"/>
    </source>
</evidence>
<keyword evidence="3 8" id="KW-0812">Transmembrane</keyword>
<evidence type="ECO:0000256" key="7">
    <source>
        <dbReference type="SAM" id="Coils"/>
    </source>
</evidence>
<proteinExistence type="inferred from homology"/>
<reference evidence="9" key="1">
    <citation type="submission" date="2021-01" db="EMBL/GenBank/DDBJ databases">
        <authorList>
            <person name="Corre E."/>
            <person name="Pelletier E."/>
            <person name="Niang G."/>
            <person name="Scheremetjew M."/>
            <person name="Finn R."/>
            <person name="Kale V."/>
            <person name="Holt S."/>
            <person name="Cochrane G."/>
            <person name="Meng A."/>
            <person name="Brown T."/>
            <person name="Cohen L."/>
        </authorList>
    </citation>
    <scope>NUCLEOTIDE SEQUENCE</scope>
    <source>
        <strain evidence="9">SPMC142</strain>
    </source>
</reference>
<keyword evidence="5 8" id="KW-0472">Membrane</keyword>
<evidence type="ECO:0000313" key="9">
    <source>
        <dbReference type="EMBL" id="CAE0541590.1"/>
    </source>
</evidence>
<organism evidence="9">
    <name type="scientific">Strombidinopsis acuminata</name>
    <dbReference type="NCBI Taxonomy" id="141414"/>
    <lineage>
        <taxon>Eukaryota</taxon>
        <taxon>Sar</taxon>
        <taxon>Alveolata</taxon>
        <taxon>Ciliophora</taxon>
        <taxon>Intramacronucleata</taxon>
        <taxon>Spirotrichea</taxon>
        <taxon>Choreotrichia</taxon>
        <taxon>Choreotrichida</taxon>
        <taxon>Strombidinopsidae</taxon>
        <taxon>Strombidinopsis</taxon>
    </lineage>
</organism>
<accession>A0A7S3S1T9</accession>
<evidence type="ECO:0000256" key="2">
    <source>
        <dbReference type="ARBA" id="ARBA00008573"/>
    </source>
</evidence>
<evidence type="ECO:0000256" key="1">
    <source>
        <dbReference type="ARBA" id="ARBA00004141"/>
    </source>
</evidence>
<comment type="similarity">
    <text evidence="2 6">Belongs to the DP1 family.</text>
</comment>
<feature type="coiled-coil region" evidence="7">
    <location>
        <begin position="122"/>
        <end position="164"/>
    </location>
</feature>
<gene>
    <name evidence="9" type="ORF">SACU0126_LOCUS9511</name>
</gene>
<dbReference type="PANTHER" id="PTHR12300:SF161">
    <property type="entry name" value="RECEPTOR EXPRESSION-ENHANCING PROTEIN"/>
    <property type="match status" value="1"/>
</dbReference>
<dbReference type="AlphaFoldDB" id="A0A7S3S1T9"/>
<dbReference type="GO" id="GO:0016020">
    <property type="term" value="C:membrane"/>
    <property type="evidence" value="ECO:0007669"/>
    <property type="project" value="UniProtKB-SubCell"/>
</dbReference>
<evidence type="ECO:0000256" key="6">
    <source>
        <dbReference type="RuleBase" id="RU362006"/>
    </source>
</evidence>